<feature type="domain" description="EAL" evidence="1">
    <location>
        <begin position="1"/>
        <end position="111"/>
    </location>
</feature>
<comment type="caution">
    <text evidence="2">The sequence shown here is derived from an EMBL/GenBank/DDBJ whole genome shotgun (WGS) entry which is preliminary data.</text>
</comment>
<evidence type="ECO:0000313" key="3">
    <source>
        <dbReference type="Proteomes" id="UP001596303"/>
    </source>
</evidence>
<name>A0ABW1SAN4_9PROT</name>
<protein>
    <submittedName>
        <fullName evidence="2">EAL domain-containing protein</fullName>
    </submittedName>
</protein>
<gene>
    <name evidence="2" type="ORF">ACFQDM_09445</name>
</gene>
<organism evidence="2 3">
    <name type="scientific">Ponticaulis profundi</name>
    <dbReference type="NCBI Taxonomy" id="2665222"/>
    <lineage>
        <taxon>Bacteria</taxon>
        <taxon>Pseudomonadati</taxon>
        <taxon>Pseudomonadota</taxon>
        <taxon>Alphaproteobacteria</taxon>
        <taxon>Hyphomonadales</taxon>
        <taxon>Hyphomonadaceae</taxon>
        <taxon>Ponticaulis</taxon>
    </lineage>
</organism>
<evidence type="ECO:0000313" key="2">
    <source>
        <dbReference type="EMBL" id="MFC6198303.1"/>
    </source>
</evidence>
<dbReference type="Proteomes" id="UP001596303">
    <property type="component" value="Unassembled WGS sequence"/>
</dbReference>
<keyword evidence="3" id="KW-1185">Reference proteome</keyword>
<proteinExistence type="predicted"/>
<dbReference type="GeneID" id="97050354"/>
<sequence>MGKNKFWQKSFNASDIAFILKKIKSQRHVSDDGKVSFSGSWGFEGLFSIVSSAIPESEITEAAKSRVVAEGVETHEALESLIGLGCDEAQGYFFSRPIIAEQIHRWQQARDETVRSAA</sequence>
<evidence type="ECO:0000259" key="1">
    <source>
        <dbReference type="PROSITE" id="PS50883"/>
    </source>
</evidence>
<dbReference type="PANTHER" id="PTHR33121:SF70">
    <property type="entry name" value="SIGNALING PROTEIN YKOW"/>
    <property type="match status" value="1"/>
</dbReference>
<dbReference type="PANTHER" id="PTHR33121">
    <property type="entry name" value="CYCLIC DI-GMP PHOSPHODIESTERASE PDEF"/>
    <property type="match status" value="1"/>
</dbReference>
<accession>A0ABW1SAN4</accession>
<reference evidence="3" key="1">
    <citation type="journal article" date="2019" name="Int. J. Syst. Evol. Microbiol.">
        <title>The Global Catalogue of Microorganisms (GCM) 10K type strain sequencing project: providing services to taxonomists for standard genome sequencing and annotation.</title>
        <authorList>
            <consortium name="The Broad Institute Genomics Platform"/>
            <consortium name="The Broad Institute Genome Sequencing Center for Infectious Disease"/>
            <person name="Wu L."/>
            <person name="Ma J."/>
        </authorList>
    </citation>
    <scope>NUCLEOTIDE SEQUENCE [LARGE SCALE GENOMIC DNA]</scope>
    <source>
        <strain evidence="3">CGMCC-1.15741</strain>
    </source>
</reference>
<dbReference type="PROSITE" id="PS50883">
    <property type="entry name" value="EAL"/>
    <property type="match status" value="1"/>
</dbReference>
<dbReference type="InterPro" id="IPR050706">
    <property type="entry name" value="Cyclic-di-GMP_PDE-like"/>
</dbReference>
<dbReference type="EMBL" id="JBHSSW010000011">
    <property type="protein sequence ID" value="MFC6198303.1"/>
    <property type="molecule type" value="Genomic_DNA"/>
</dbReference>
<dbReference type="Pfam" id="PF00563">
    <property type="entry name" value="EAL"/>
    <property type="match status" value="1"/>
</dbReference>
<dbReference type="RefSeq" id="WP_217847100.1">
    <property type="nucleotide sequence ID" value="NZ_JBHSSW010000011.1"/>
</dbReference>
<dbReference type="InterPro" id="IPR001633">
    <property type="entry name" value="EAL_dom"/>
</dbReference>